<evidence type="ECO:0000313" key="3">
    <source>
        <dbReference type="EMBL" id="QBM25256.1"/>
    </source>
</evidence>
<dbReference type="KEGG" id="cars:E1B03_23595"/>
<dbReference type="InterPro" id="IPR008966">
    <property type="entry name" value="Adhesion_dom_sf"/>
</dbReference>
<protein>
    <submittedName>
        <fullName evidence="3">Fimbrial protein</fullName>
    </submittedName>
</protein>
<evidence type="ECO:0000313" key="4">
    <source>
        <dbReference type="Proteomes" id="UP000293850"/>
    </source>
</evidence>
<dbReference type="EMBL" id="CP037864">
    <property type="protein sequence ID" value="QBM25256.1"/>
    <property type="molecule type" value="Genomic_DNA"/>
</dbReference>
<dbReference type="Pfam" id="PF00419">
    <property type="entry name" value="Fimbrial"/>
    <property type="match status" value="1"/>
</dbReference>
<sequence length="175" mass="18067">MMTKITMAGHALLLWGALSAQGMSADNLHFSGQLVSSACTLVITGNNLADVTFPVLNIKDLQKRGQSVRVPFILQLKECNTALGTGVTVTFSGTEVSGMAGILALDGQSEAEGVGIGIETAQGDPVAINGSSGATFVLNNGQNSLNFNAWVQTNPGAEMTPGRFSATATAAFEYL</sequence>
<dbReference type="InterPro" id="IPR000259">
    <property type="entry name" value="Adhesion_dom_fimbrial"/>
</dbReference>
<keyword evidence="4" id="KW-1185">Reference proteome</keyword>
<dbReference type="InterPro" id="IPR036937">
    <property type="entry name" value="Adhesion_dom_fimbrial_sf"/>
</dbReference>
<feature type="signal peptide" evidence="1">
    <location>
        <begin position="1"/>
        <end position="20"/>
    </location>
</feature>
<proteinExistence type="predicted"/>
<feature type="chain" id="PRO_5020450516" evidence="1">
    <location>
        <begin position="21"/>
        <end position="175"/>
    </location>
</feature>
<evidence type="ECO:0000256" key="1">
    <source>
        <dbReference type="SAM" id="SignalP"/>
    </source>
</evidence>
<evidence type="ECO:0000259" key="2">
    <source>
        <dbReference type="Pfam" id="PF00419"/>
    </source>
</evidence>
<accession>A0A4P6WSN7</accession>
<dbReference type="Proteomes" id="UP000293850">
    <property type="component" value="Chromosome"/>
</dbReference>
<name>A0A4P6WSN7_9ENTR</name>
<gene>
    <name evidence="3" type="ORF">E1B03_23595</name>
</gene>
<dbReference type="SUPFAM" id="SSF49401">
    <property type="entry name" value="Bacterial adhesins"/>
    <property type="match status" value="1"/>
</dbReference>
<dbReference type="GO" id="GO:0009289">
    <property type="term" value="C:pilus"/>
    <property type="evidence" value="ECO:0007669"/>
    <property type="project" value="InterPro"/>
</dbReference>
<dbReference type="PANTHER" id="PTHR33420:SF9">
    <property type="entry name" value="MINOR FIMBRIAL SUBUNIT"/>
    <property type="match status" value="1"/>
</dbReference>
<reference evidence="3 4" key="1">
    <citation type="submission" date="2019-03" db="EMBL/GenBank/DDBJ databases">
        <title>Complete genome sequence of an arsenate-respiring bacteria, Citrobacter sp. LY-1.</title>
        <authorList>
            <person name="Wang H."/>
            <person name="Liu Y."/>
            <person name="Li Q."/>
            <person name="Huang J."/>
        </authorList>
    </citation>
    <scope>NUCLEOTIDE SEQUENCE [LARGE SCALE GENOMIC DNA]</scope>
    <source>
        <strain evidence="3 4">LY-1</strain>
    </source>
</reference>
<dbReference type="InterPro" id="IPR050263">
    <property type="entry name" value="Bact_Fimbrial_Adh_Pro"/>
</dbReference>
<dbReference type="GO" id="GO:0043709">
    <property type="term" value="P:cell adhesion involved in single-species biofilm formation"/>
    <property type="evidence" value="ECO:0007669"/>
    <property type="project" value="TreeGrafter"/>
</dbReference>
<dbReference type="Gene3D" id="2.60.40.1090">
    <property type="entry name" value="Fimbrial-type adhesion domain"/>
    <property type="match status" value="1"/>
</dbReference>
<feature type="domain" description="Fimbrial-type adhesion" evidence="2">
    <location>
        <begin position="29"/>
        <end position="174"/>
    </location>
</feature>
<keyword evidence="1" id="KW-0732">Signal</keyword>
<dbReference type="PANTHER" id="PTHR33420">
    <property type="entry name" value="FIMBRIAL SUBUNIT ELFA-RELATED"/>
    <property type="match status" value="1"/>
</dbReference>
<dbReference type="RefSeq" id="WP_133087033.1">
    <property type="nucleotide sequence ID" value="NZ_CP037864.1"/>
</dbReference>
<dbReference type="AlphaFoldDB" id="A0A4P6WSN7"/>
<organism evidence="3 4">
    <name type="scientific">Citrobacter arsenatis</name>
    <dbReference type="NCBI Taxonomy" id="2546350"/>
    <lineage>
        <taxon>Bacteria</taxon>
        <taxon>Pseudomonadati</taxon>
        <taxon>Pseudomonadota</taxon>
        <taxon>Gammaproteobacteria</taxon>
        <taxon>Enterobacterales</taxon>
        <taxon>Enterobacteriaceae</taxon>
        <taxon>Citrobacter</taxon>
    </lineage>
</organism>